<gene>
    <name evidence="7" type="ORF">Cni_G17819</name>
</gene>
<evidence type="ECO:0000256" key="1">
    <source>
        <dbReference type="ARBA" id="ARBA00005510"/>
    </source>
</evidence>
<keyword evidence="8" id="KW-1185">Reference proteome</keyword>
<feature type="domain" description="BHLH" evidence="6">
    <location>
        <begin position="329"/>
        <end position="378"/>
    </location>
</feature>
<dbReference type="SUPFAM" id="SSF47459">
    <property type="entry name" value="HLH, helix-loop-helix DNA-binding domain"/>
    <property type="match status" value="1"/>
</dbReference>
<dbReference type="GO" id="GO:0046983">
    <property type="term" value="F:protein dimerization activity"/>
    <property type="evidence" value="ECO:0007669"/>
    <property type="project" value="InterPro"/>
</dbReference>
<dbReference type="InterPro" id="IPR044658">
    <property type="entry name" value="bHLH92/bHLH041-like"/>
</dbReference>
<evidence type="ECO:0000256" key="3">
    <source>
        <dbReference type="ARBA" id="ARBA00023163"/>
    </source>
</evidence>
<dbReference type="InterPro" id="IPR055478">
    <property type="entry name" value="DUF7050"/>
</dbReference>
<dbReference type="Gene3D" id="4.10.280.10">
    <property type="entry name" value="Helix-loop-helix DNA-binding domain"/>
    <property type="match status" value="1"/>
</dbReference>
<dbReference type="SMART" id="SM00353">
    <property type="entry name" value="HLH"/>
    <property type="match status" value="1"/>
</dbReference>
<dbReference type="InterPro" id="IPR036638">
    <property type="entry name" value="HLH_DNA-bd_sf"/>
</dbReference>
<dbReference type="EMBL" id="CP136894">
    <property type="protein sequence ID" value="WOL09066.1"/>
    <property type="molecule type" value="Genomic_DNA"/>
</dbReference>
<keyword evidence="3" id="KW-0804">Transcription</keyword>
<dbReference type="PANTHER" id="PTHR46665:SF1">
    <property type="entry name" value="SPERMATOGENESIS- AND OOGENESIS-SPECIFIC BASIC HELIX-LOOP-HELIX-CONTAINING PROTEIN 1"/>
    <property type="match status" value="1"/>
</dbReference>
<proteinExistence type="inferred from homology"/>
<dbReference type="Pfam" id="PF23132">
    <property type="entry name" value="DUF7049"/>
    <property type="match status" value="1"/>
</dbReference>
<protein>
    <recommendedName>
        <fullName evidence="6">BHLH domain-containing protein</fullName>
    </recommendedName>
</protein>
<dbReference type="Pfam" id="PF00010">
    <property type="entry name" value="HLH"/>
    <property type="match status" value="1"/>
</dbReference>
<dbReference type="Proteomes" id="UP001327560">
    <property type="component" value="Chromosome 5"/>
</dbReference>
<dbReference type="InterPro" id="IPR045239">
    <property type="entry name" value="bHLH95_bHLH"/>
</dbReference>
<evidence type="ECO:0000256" key="2">
    <source>
        <dbReference type="ARBA" id="ARBA00023015"/>
    </source>
</evidence>
<reference evidence="7 8" key="1">
    <citation type="submission" date="2023-10" db="EMBL/GenBank/DDBJ databases">
        <title>Chromosome-scale genome assembly provides insights into flower coloration mechanisms of Canna indica.</title>
        <authorList>
            <person name="Li C."/>
        </authorList>
    </citation>
    <scope>NUCLEOTIDE SEQUENCE [LARGE SCALE GENOMIC DNA]</scope>
    <source>
        <tissue evidence="7">Flower</tissue>
    </source>
</reference>
<dbReference type="InterPro" id="IPR011598">
    <property type="entry name" value="bHLH_dom"/>
</dbReference>
<evidence type="ECO:0000256" key="4">
    <source>
        <dbReference type="SAM" id="Coils"/>
    </source>
</evidence>
<accession>A0AAQ3QDV6</accession>
<dbReference type="CDD" id="cd11393">
    <property type="entry name" value="bHLH_AtbHLH_like"/>
    <property type="match status" value="1"/>
</dbReference>
<dbReference type="InterPro" id="IPR055477">
    <property type="entry name" value="DUF7049"/>
</dbReference>
<evidence type="ECO:0000313" key="8">
    <source>
        <dbReference type="Proteomes" id="UP001327560"/>
    </source>
</evidence>
<dbReference type="AlphaFoldDB" id="A0AAQ3QDV6"/>
<comment type="similarity">
    <text evidence="1">Belongs to the bHLH protein family.</text>
</comment>
<sequence>MDSVFLLSPEARSRFLPSAARLLRCSYICLWSSLHRPSSIFLICKDGWHHEEDSGCSSSGASSSKRLFDAYRSSLCNFQYCSCVPGLAYKSSLPYIELNDCDLMDLASMRVQRQFYQTAVFLRCTSGEIEFGFTTSISYANMHINVQKVFSEEFIQQSLQLGEEIANKQTQRGDQQQLLPVQLLHSRPPTSSSTSSLQSLSVESILDSNSSLPHPVFSTMKAYSRYQNLLLPSPASDNAVVARAMLAVISSTCSSSATTTPKLTRSSPSSSKQKQTPFGAFMPYTAIFAAKSADITPRLHGQKMIKMVIDLLKRMNMTSMISKSRPTTSNQLHHMISERRRRKKLNESFDALRILLPQGSKKDKASVLASAKNYLNSLKAQISKLEERNRLLESSTKLHQTQDCKEIKLDSNERVQVHIGRPSASTSETQQINLIVLVREECNMIDVVRHVLECLKRKGDTALVAVEMEASTRSPQTNVFIRASIILQVKASDFNESSLEEAVIEAVNNVLPRSANPTT</sequence>
<evidence type="ECO:0000259" key="6">
    <source>
        <dbReference type="PROSITE" id="PS50888"/>
    </source>
</evidence>
<name>A0AAQ3QDV6_9LILI</name>
<dbReference type="PROSITE" id="PS50888">
    <property type="entry name" value="BHLH"/>
    <property type="match status" value="1"/>
</dbReference>
<keyword evidence="4" id="KW-0175">Coiled coil</keyword>
<feature type="region of interest" description="Disordered" evidence="5">
    <location>
        <begin position="256"/>
        <end position="276"/>
    </location>
</feature>
<dbReference type="Pfam" id="PF23133">
    <property type="entry name" value="DUF7050"/>
    <property type="match status" value="1"/>
</dbReference>
<evidence type="ECO:0000313" key="7">
    <source>
        <dbReference type="EMBL" id="WOL09066.1"/>
    </source>
</evidence>
<keyword evidence="2" id="KW-0805">Transcription regulation</keyword>
<organism evidence="7 8">
    <name type="scientific">Canna indica</name>
    <name type="common">Indian-shot</name>
    <dbReference type="NCBI Taxonomy" id="4628"/>
    <lineage>
        <taxon>Eukaryota</taxon>
        <taxon>Viridiplantae</taxon>
        <taxon>Streptophyta</taxon>
        <taxon>Embryophyta</taxon>
        <taxon>Tracheophyta</taxon>
        <taxon>Spermatophyta</taxon>
        <taxon>Magnoliopsida</taxon>
        <taxon>Liliopsida</taxon>
        <taxon>Zingiberales</taxon>
        <taxon>Cannaceae</taxon>
        <taxon>Canna</taxon>
    </lineage>
</organism>
<evidence type="ECO:0000256" key="5">
    <source>
        <dbReference type="SAM" id="MobiDB-lite"/>
    </source>
</evidence>
<dbReference type="PANTHER" id="PTHR46665">
    <property type="entry name" value="TRANSCRIPTION FACTOR BHLH041-RELATED-RELATED"/>
    <property type="match status" value="1"/>
</dbReference>
<feature type="coiled-coil region" evidence="4">
    <location>
        <begin position="368"/>
        <end position="395"/>
    </location>
</feature>